<feature type="chain" id="PRO_5017761654" evidence="1">
    <location>
        <begin position="27"/>
        <end position="313"/>
    </location>
</feature>
<keyword evidence="1" id="KW-0732">Signal</keyword>
<sequence length="313" mass="35819">MILKLNHIVICFLALLFLLQVQQASAQYTYRWTPTDQFYLSAGFLKPFGVEDLVPFGYRLDNGSAIPLHKGATGVVSDPLPVTEQRYFSTVRYAFRDSMVTAATLTVKNISDKRAGIEKVLDQYFGHADYKNVRESVYSDEDFAVNLRVADQTLSIVSLDHQALEEQAYPNINLRNYGDNGLFWYDADTARAIGLAFYNQVTKENNVQPAFRLYYRSPVSINLKSVVFELGNGKKISFPVNTITEKGLQKVTRCYWNYETGREILRSEKVTVCLQGTETVRYVMPAYQRHSLQTAVQFYKENVTNPLLQYKGW</sequence>
<dbReference type="Proteomes" id="UP000261284">
    <property type="component" value="Unassembled WGS sequence"/>
</dbReference>
<name>A0A3E1NGV7_9BACT</name>
<reference evidence="2 3" key="1">
    <citation type="submission" date="2018-08" db="EMBL/GenBank/DDBJ databases">
        <title>Chitinophagaceae sp. K23C18032701, a novel bacterium isolated from forest soil.</title>
        <authorList>
            <person name="Wang C."/>
        </authorList>
    </citation>
    <scope>NUCLEOTIDE SEQUENCE [LARGE SCALE GENOMIC DNA]</scope>
    <source>
        <strain evidence="2 3">K23C18032701</strain>
    </source>
</reference>
<accession>A0A3E1NGV7</accession>
<dbReference type="OrthoDB" id="1033368at2"/>
<dbReference type="RefSeq" id="WP_116848335.1">
    <property type="nucleotide sequence ID" value="NZ_QTJU01000006.1"/>
</dbReference>
<proteinExistence type="predicted"/>
<protein>
    <submittedName>
        <fullName evidence="2">Uncharacterized protein</fullName>
    </submittedName>
</protein>
<comment type="caution">
    <text evidence="2">The sequence shown here is derived from an EMBL/GenBank/DDBJ whole genome shotgun (WGS) entry which is preliminary data.</text>
</comment>
<feature type="signal peptide" evidence="1">
    <location>
        <begin position="1"/>
        <end position="26"/>
    </location>
</feature>
<gene>
    <name evidence="2" type="ORF">DXN05_16280</name>
</gene>
<dbReference type="AlphaFoldDB" id="A0A3E1NGV7"/>
<evidence type="ECO:0000256" key="1">
    <source>
        <dbReference type="SAM" id="SignalP"/>
    </source>
</evidence>
<dbReference type="EMBL" id="QTJU01000006">
    <property type="protein sequence ID" value="RFM27028.1"/>
    <property type="molecule type" value="Genomic_DNA"/>
</dbReference>
<keyword evidence="3" id="KW-1185">Reference proteome</keyword>
<evidence type="ECO:0000313" key="2">
    <source>
        <dbReference type="EMBL" id="RFM27028.1"/>
    </source>
</evidence>
<evidence type="ECO:0000313" key="3">
    <source>
        <dbReference type="Proteomes" id="UP000261284"/>
    </source>
</evidence>
<organism evidence="2 3">
    <name type="scientific">Deminuibacter soli</name>
    <dbReference type="NCBI Taxonomy" id="2291815"/>
    <lineage>
        <taxon>Bacteria</taxon>
        <taxon>Pseudomonadati</taxon>
        <taxon>Bacteroidota</taxon>
        <taxon>Chitinophagia</taxon>
        <taxon>Chitinophagales</taxon>
        <taxon>Chitinophagaceae</taxon>
        <taxon>Deminuibacter</taxon>
    </lineage>
</organism>